<sequence>MRHFFSPGNFLSAAFTSVIVAGSLPVMAAAPYPVETCEQIRTLIGELPPANAEFLRKLAARRDCRFTSAEVARAAYGDRATRNDERDREDHHVKDDD</sequence>
<dbReference type="Proteomes" id="UP000652074">
    <property type="component" value="Unassembled WGS sequence"/>
</dbReference>
<evidence type="ECO:0000313" key="4">
    <source>
        <dbReference type="Proteomes" id="UP000652074"/>
    </source>
</evidence>
<keyword evidence="4" id="KW-1185">Reference proteome</keyword>
<reference evidence="3 4" key="1">
    <citation type="submission" date="2019-12" db="EMBL/GenBank/DDBJ databases">
        <title>Comparative genomics gives insights into the taxonomy of the Azoarcus-Aromatoleum group and reveals separate origins of nif in the plant-associated Azoarcus and non-plant-associated Aromatoleum sub-groups.</title>
        <authorList>
            <person name="Lafos M."/>
            <person name="Maluk M."/>
            <person name="Batista M."/>
            <person name="Junghare M."/>
            <person name="Carmona M."/>
            <person name="Faoro H."/>
            <person name="Cruz L.M."/>
            <person name="Battistoni F."/>
            <person name="De Souza E."/>
            <person name="Pedrosa F."/>
            <person name="Chen W.-M."/>
            <person name="Poole P.S."/>
            <person name="Dixon R.A."/>
            <person name="James E.K."/>
        </authorList>
    </citation>
    <scope>NUCLEOTIDE SEQUENCE [LARGE SCALE GENOMIC DNA]</scope>
    <source>
        <strain evidence="3 4">ToN1</strain>
    </source>
</reference>
<name>A0ABX1MVW7_9RHOO</name>
<organism evidence="3 4">
    <name type="scientific">Aromatoleum petrolei</name>
    <dbReference type="NCBI Taxonomy" id="76116"/>
    <lineage>
        <taxon>Bacteria</taxon>
        <taxon>Pseudomonadati</taxon>
        <taxon>Pseudomonadota</taxon>
        <taxon>Betaproteobacteria</taxon>
        <taxon>Rhodocyclales</taxon>
        <taxon>Rhodocyclaceae</taxon>
        <taxon>Aromatoleum</taxon>
    </lineage>
</organism>
<keyword evidence="2" id="KW-0732">Signal</keyword>
<feature type="chain" id="PRO_5046796667" evidence="2">
    <location>
        <begin position="29"/>
        <end position="97"/>
    </location>
</feature>
<evidence type="ECO:0000256" key="2">
    <source>
        <dbReference type="SAM" id="SignalP"/>
    </source>
</evidence>
<dbReference type="EMBL" id="WTVR01000082">
    <property type="protein sequence ID" value="NMF91405.1"/>
    <property type="molecule type" value="Genomic_DNA"/>
</dbReference>
<feature type="compositionally biased region" description="Basic and acidic residues" evidence="1">
    <location>
        <begin position="79"/>
        <end position="97"/>
    </location>
</feature>
<feature type="region of interest" description="Disordered" evidence="1">
    <location>
        <begin position="77"/>
        <end position="97"/>
    </location>
</feature>
<protein>
    <submittedName>
        <fullName evidence="3">Uncharacterized protein</fullName>
    </submittedName>
</protein>
<evidence type="ECO:0000256" key="1">
    <source>
        <dbReference type="SAM" id="MobiDB-lite"/>
    </source>
</evidence>
<proteinExistence type="predicted"/>
<dbReference type="RefSeq" id="WP_169208719.1">
    <property type="nucleotide sequence ID" value="NZ_CP059560.1"/>
</dbReference>
<feature type="signal peptide" evidence="2">
    <location>
        <begin position="1"/>
        <end position="28"/>
    </location>
</feature>
<gene>
    <name evidence="3" type="ORF">GPA26_23345</name>
</gene>
<comment type="caution">
    <text evidence="3">The sequence shown here is derived from an EMBL/GenBank/DDBJ whole genome shotgun (WGS) entry which is preliminary data.</text>
</comment>
<evidence type="ECO:0000313" key="3">
    <source>
        <dbReference type="EMBL" id="NMF91405.1"/>
    </source>
</evidence>
<accession>A0ABX1MVW7</accession>